<dbReference type="AlphaFoldDB" id="A0A3N4P8U9"/>
<keyword evidence="1 3" id="KW-0808">Transferase</keyword>
<organism evidence="3 4">
    <name type="scientific">Candidatus Pantoea deserta</name>
    <dbReference type="NCBI Taxonomy" id="1869313"/>
    <lineage>
        <taxon>Bacteria</taxon>
        <taxon>Pseudomonadati</taxon>
        <taxon>Pseudomonadota</taxon>
        <taxon>Gammaproteobacteria</taxon>
        <taxon>Enterobacterales</taxon>
        <taxon>Erwiniaceae</taxon>
        <taxon>Pantoea</taxon>
    </lineage>
</organism>
<sequence>MLNRKNAGGMNDEQGFPVFFTEISDALGRYENYQRAAQAIATHFPPVEYPALLDIGCGVGKMSMALFKQGYRVTGLDLSAEQLNIAQAISPGPHYTERDMANPPSGLFDILVNVYTSFGYCNSEQEDLSLLPVWFQALRPGGVLIMELADMDRARNRIDVQGKLTRINNGVTERLSMDWEKRLLKVEYSKEGRSWSCLTRLYEKETLQAALLNAGFHEVGIYGDFDLRPKGADDNVVFVARKGNAS</sequence>
<dbReference type="Proteomes" id="UP000281332">
    <property type="component" value="Unassembled WGS sequence"/>
</dbReference>
<proteinExistence type="predicted"/>
<gene>
    <name evidence="3" type="ORF">BBB56_02355</name>
</gene>
<comment type="caution">
    <text evidence="3">The sequence shown here is derived from an EMBL/GenBank/DDBJ whole genome shotgun (WGS) entry which is preliminary data.</text>
</comment>
<dbReference type="InterPro" id="IPR029063">
    <property type="entry name" value="SAM-dependent_MTases_sf"/>
</dbReference>
<evidence type="ECO:0000256" key="1">
    <source>
        <dbReference type="ARBA" id="ARBA00022679"/>
    </source>
</evidence>
<name>A0A3N4P8U9_9GAMM</name>
<dbReference type="CDD" id="cd02440">
    <property type="entry name" value="AdoMet_MTases"/>
    <property type="match status" value="1"/>
</dbReference>
<dbReference type="EMBL" id="RMVG01000001">
    <property type="protein sequence ID" value="RPE04696.1"/>
    <property type="molecule type" value="Genomic_DNA"/>
</dbReference>
<protein>
    <submittedName>
        <fullName evidence="3">Methyltransferase domain-containing protein</fullName>
    </submittedName>
</protein>
<keyword evidence="4" id="KW-1185">Reference proteome</keyword>
<dbReference type="Gene3D" id="3.40.50.150">
    <property type="entry name" value="Vaccinia Virus protein VP39"/>
    <property type="match status" value="1"/>
</dbReference>
<accession>A0A3N4P8U9</accession>
<dbReference type="GO" id="GO:0008168">
    <property type="term" value="F:methyltransferase activity"/>
    <property type="evidence" value="ECO:0007669"/>
    <property type="project" value="UniProtKB-KW"/>
</dbReference>
<evidence type="ECO:0000259" key="2">
    <source>
        <dbReference type="Pfam" id="PF13649"/>
    </source>
</evidence>
<dbReference type="InterPro" id="IPR041698">
    <property type="entry name" value="Methyltransf_25"/>
</dbReference>
<dbReference type="Pfam" id="PF13649">
    <property type="entry name" value="Methyltransf_25"/>
    <property type="match status" value="1"/>
</dbReference>
<dbReference type="GO" id="GO:0032259">
    <property type="term" value="P:methylation"/>
    <property type="evidence" value="ECO:0007669"/>
    <property type="project" value="UniProtKB-KW"/>
</dbReference>
<dbReference type="SUPFAM" id="SSF53335">
    <property type="entry name" value="S-adenosyl-L-methionine-dependent methyltransferases"/>
    <property type="match status" value="1"/>
</dbReference>
<reference evidence="3 4" key="1">
    <citation type="submission" date="2018-11" db="EMBL/GenBank/DDBJ databases">
        <title>Whole genome sequencing of Pantoea sp. RIT388.</title>
        <authorList>
            <person name="Gan H.M."/>
            <person name="Hudson A.O."/>
        </authorList>
    </citation>
    <scope>NUCLEOTIDE SEQUENCE [LARGE SCALE GENOMIC DNA]</scope>
    <source>
        <strain evidence="3 4">RIT388</strain>
    </source>
</reference>
<evidence type="ECO:0000313" key="3">
    <source>
        <dbReference type="EMBL" id="RPE04696.1"/>
    </source>
</evidence>
<dbReference type="RefSeq" id="WP_123798415.1">
    <property type="nucleotide sequence ID" value="NZ_RMVG01000001.1"/>
</dbReference>
<keyword evidence="3" id="KW-0489">Methyltransferase</keyword>
<feature type="domain" description="Methyltransferase" evidence="2">
    <location>
        <begin position="53"/>
        <end position="142"/>
    </location>
</feature>
<dbReference type="Gene3D" id="2.20.25.110">
    <property type="entry name" value="S-adenosyl-L-methionine-dependent methyltransferases"/>
    <property type="match status" value="1"/>
</dbReference>
<dbReference type="PANTHER" id="PTHR43861">
    <property type="entry name" value="TRANS-ACONITATE 2-METHYLTRANSFERASE-RELATED"/>
    <property type="match status" value="1"/>
</dbReference>
<evidence type="ECO:0000313" key="4">
    <source>
        <dbReference type="Proteomes" id="UP000281332"/>
    </source>
</evidence>
<dbReference type="OrthoDB" id="529208at2"/>